<protein>
    <submittedName>
        <fullName evidence="1">Uncharacterized protein</fullName>
    </submittedName>
</protein>
<dbReference type="Proteomes" id="UP000192907">
    <property type="component" value="Unassembled WGS sequence"/>
</dbReference>
<accession>A0A1Y6BL72</accession>
<gene>
    <name evidence="1" type="ORF">SAMN06296036_106108</name>
</gene>
<dbReference type="RefSeq" id="WP_132317931.1">
    <property type="nucleotide sequence ID" value="NZ_FWZT01000006.1"/>
</dbReference>
<evidence type="ECO:0000313" key="2">
    <source>
        <dbReference type="Proteomes" id="UP000192907"/>
    </source>
</evidence>
<dbReference type="AlphaFoldDB" id="A0A1Y6BL72"/>
<keyword evidence="2" id="KW-1185">Reference proteome</keyword>
<proteinExistence type="predicted"/>
<organism evidence="1 2">
    <name type="scientific">Pseudobacteriovorax antillogorgiicola</name>
    <dbReference type="NCBI Taxonomy" id="1513793"/>
    <lineage>
        <taxon>Bacteria</taxon>
        <taxon>Pseudomonadati</taxon>
        <taxon>Bdellovibrionota</taxon>
        <taxon>Oligoflexia</taxon>
        <taxon>Oligoflexales</taxon>
        <taxon>Pseudobacteriovoracaceae</taxon>
        <taxon>Pseudobacteriovorax</taxon>
    </lineage>
</organism>
<reference evidence="2" key="1">
    <citation type="submission" date="2017-04" db="EMBL/GenBank/DDBJ databases">
        <authorList>
            <person name="Varghese N."/>
            <person name="Submissions S."/>
        </authorList>
    </citation>
    <scope>NUCLEOTIDE SEQUENCE [LARGE SCALE GENOMIC DNA]</scope>
    <source>
        <strain evidence="2">RKEM611</strain>
    </source>
</reference>
<evidence type="ECO:0000313" key="1">
    <source>
        <dbReference type="EMBL" id="SMF17355.1"/>
    </source>
</evidence>
<sequence>MSQERGWNLESIRKTQHEIGNELLPLVQNEKYVEGIELCLKNILPIEANTNSDLVTICYIISALNLISFSREANTEYRVLVLKLEKIAKSLLDKNNIKAGKSKLSFLHGQLKQGLAAILKNDGDTWGALWEASLGLYLSRGSANPVLPFQHLHLAIQTIDRGFPLRVSSILDDMEQSLTSPQDRHFLDLVRIKTLRLSGQHDKGMAIINRLIKDNGESDRLLWEKAYTNAIVNDETKELHRLLFGRNRKKLDYSEAYLKYCFWMRAQPKREFNKLCPKVSKLKRLLKGYTSSTKFKKLFKVLTAIEECYDIHIPMISRVKKIGKIMPVIESLEAEYRILALAGIVRWMGQRQKQMAAIFHGEYQSLSLKMSEGTNIDIFKLFESNLNELEMIRPFYDTLHTSPVQEEDDGLNTIDKALFRSLWLNGDSNQSDGDATQAVF</sequence>
<dbReference type="EMBL" id="FWZT01000006">
    <property type="protein sequence ID" value="SMF17355.1"/>
    <property type="molecule type" value="Genomic_DNA"/>
</dbReference>
<dbReference type="STRING" id="1513793.SAMN06296036_106108"/>
<name>A0A1Y6BL72_9BACT</name>